<evidence type="ECO:0000313" key="1">
    <source>
        <dbReference type="EMBL" id="KAJ1357541.1"/>
    </source>
</evidence>
<name>A0AAD5N0M8_PARTN</name>
<dbReference type="AlphaFoldDB" id="A0AAD5N0M8"/>
<protein>
    <submittedName>
        <fullName evidence="1">Uncharacterized protein</fullName>
    </submittedName>
</protein>
<comment type="caution">
    <text evidence="1">The sequence shown here is derived from an EMBL/GenBank/DDBJ whole genome shotgun (WGS) entry which is preliminary data.</text>
</comment>
<organism evidence="1 2">
    <name type="scientific">Parelaphostrongylus tenuis</name>
    <name type="common">Meningeal worm</name>
    <dbReference type="NCBI Taxonomy" id="148309"/>
    <lineage>
        <taxon>Eukaryota</taxon>
        <taxon>Metazoa</taxon>
        <taxon>Ecdysozoa</taxon>
        <taxon>Nematoda</taxon>
        <taxon>Chromadorea</taxon>
        <taxon>Rhabditida</taxon>
        <taxon>Rhabditina</taxon>
        <taxon>Rhabditomorpha</taxon>
        <taxon>Strongyloidea</taxon>
        <taxon>Metastrongylidae</taxon>
        <taxon>Parelaphostrongylus</taxon>
    </lineage>
</organism>
<keyword evidence="2" id="KW-1185">Reference proteome</keyword>
<proteinExistence type="predicted"/>
<dbReference type="Proteomes" id="UP001196413">
    <property type="component" value="Unassembled WGS sequence"/>
</dbReference>
<accession>A0AAD5N0M8</accession>
<sequence length="89" mass="10029">MNQAAGMMCIASEMVKVDNVPATALKIEGTLSTTNIIMANWSRAMWQSVLDRAARLWLQVDLVPTFHRHLSFLVTTEVNCDMSKEDIFI</sequence>
<reference evidence="1" key="1">
    <citation type="submission" date="2021-06" db="EMBL/GenBank/DDBJ databases">
        <title>Parelaphostrongylus tenuis whole genome reference sequence.</title>
        <authorList>
            <person name="Garwood T.J."/>
            <person name="Larsen P.A."/>
            <person name="Fountain-Jones N.M."/>
            <person name="Garbe J.R."/>
            <person name="Macchietto M.G."/>
            <person name="Kania S.A."/>
            <person name="Gerhold R.W."/>
            <person name="Richards J.E."/>
            <person name="Wolf T.M."/>
        </authorList>
    </citation>
    <scope>NUCLEOTIDE SEQUENCE</scope>
    <source>
        <strain evidence="1">MNPRO001-30</strain>
        <tissue evidence="1">Meninges</tissue>
    </source>
</reference>
<gene>
    <name evidence="1" type="ORF">KIN20_015712</name>
</gene>
<evidence type="ECO:0000313" key="2">
    <source>
        <dbReference type="Proteomes" id="UP001196413"/>
    </source>
</evidence>
<dbReference type="EMBL" id="JAHQIW010003177">
    <property type="protein sequence ID" value="KAJ1357541.1"/>
    <property type="molecule type" value="Genomic_DNA"/>
</dbReference>